<gene>
    <name evidence="1" type="ORF">JOF29_008153</name>
</gene>
<reference evidence="1 2" key="1">
    <citation type="submission" date="2021-03" db="EMBL/GenBank/DDBJ databases">
        <title>Sequencing the genomes of 1000 actinobacteria strains.</title>
        <authorList>
            <person name="Klenk H.-P."/>
        </authorList>
    </citation>
    <scope>NUCLEOTIDE SEQUENCE [LARGE SCALE GENOMIC DNA]</scope>
    <source>
        <strain evidence="1 2">DSM 18824</strain>
    </source>
</reference>
<proteinExistence type="predicted"/>
<keyword evidence="2" id="KW-1185">Reference proteome</keyword>
<dbReference type="EMBL" id="JAGINT010000002">
    <property type="protein sequence ID" value="MBP2357043.1"/>
    <property type="molecule type" value="Genomic_DNA"/>
</dbReference>
<evidence type="ECO:0000313" key="2">
    <source>
        <dbReference type="Proteomes" id="UP000755585"/>
    </source>
</evidence>
<dbReference type="RefSeq" id="WP_209699462.1">
    <property type="nucleotide sequence ID" value="NZ_BAAAVU010000004.1"/>
</dbReference>
<sequence>MPVLIGTASMVPQLGYAVPPGRWSLVIALQTETGEGGLASLELTVTP</sequence>
<protein>
    <submittedName>
        <fullName evidence="1">Uncharacterized protein</fullName>
    </submittedName>
</protein>
<name>A0ABS4UZG7_9ACTN</name>
<comment type="caution">
    <text evidence="1">The sequence shown here is derived from an EMBL/GenBank/DDBJ whole genome shotgun (WGS) entry which is preliminary data.</text>
</comment>
<organism evidence="1 2">
    <name type="scientific">Kribbella aluminosa</name>
    <dbReference type="NCBI Taxonomy" id="416017"/>
    <lineage>
        <taxon>Bacteria</taxon>
        <taxon>Bacillati</taxon>
        <taxon>Actinomycetota</taxon>
        <taxon>Actinomycetes</taxon>
        <taxon>Propionibacteriales</taxon>
        <taxon>Kribbellaceae</taxon>
        <taxon>Kribbella</taxon>
    </lineage>
</organism>
<dbReference type="Proteomes" id="UP000755585">
    <property type="component" value="Unassembled WGS sequence"/>
</dbReference>
<accession>A0ABS4UZG7</accession>
<evidence type="ECO:0000313" key="1">
    <source>
        <dbReference type="EMBL" id="MBP2357043.1"/>
    </source>
</evidence>